<dbReference type="KEGG" id="tum:CBW65_03970"/>
<proteinExistence type="predicted"/>
<sequence>MKKALTLSIILTITSFWIAQPAMAATSLSYYEFTWPDNYHHSYSNTKFSNTDGTVVVNGWQTNDRQGAQNVYSVVVYGSFSDDYLGNAATVTGNYSQTGTWYSAVITNVPSGSGYQIRIDNMVYGVNKGAGNAY</sequence>
<organism evidence="2 3">
    <name type="scientific">Tumebacillus avium</name>
    <dbReference type="NCBI Taxonomy" id="1903704"/>
    <lineage>
        <taxon>Bacteria</taxon>
        <taxon>Bacillati</taxon>
        <taxon>Bacillota</taxon>
        <taxon>Bacilli</taxon>
        <taxon>Bacillales</taxon>
        <taxon>Alicyclobacillaceae</taxon>
        <taxon>Tumebacillus</taxon>
    </lineage>
</organism>
<feature type="chain" id="PRO_5012711084" evidence="1">
    <location>
        <begin position="25"/>
        <end position="134"/>
    </location>
</feature>
<dbReference type="RefSeq" id="WP_087455700.1">
    <property type="nucleotide sequence ID" value="NZ_CP021434.1"/>
</dbReference>
<evidence type="ECO:0000313" key="3">
    <source>
        <dbReference type="Proteomes" id="UP000195437"/>
    </source>
</evidence>
<gene>
    <name evidence="2" type="ORF">CBW65_03970</name>
</gene>
<evidence type="ECO:0000313" key="2">
    <source>
        <dbReference type="EMBL" id="ARU60313.1"/>
    </source>
</evidence>
<protein>
    <submittedName>
        <fullName evidence="2">Uncharacterized protein</fullName>
    </submittedName>
</protein>
<keyword evidence="3" id="KW-1185">Reference proteome</keyword>
<dbReference type="OrthoDB" id="2667117at2"/>
<dbReference type="AlphaFoldDB" id="A0A1Y0ILR9"/>
<evidence type="ECO:0000256" key="1">
    <source>
        <dbReference type="SAM" id="SignalP"/>
    </source>
</evidence>
<reference evidence="3" key="1">
    <citation type="submission" date="2017-05" db="EMBL/GenBank/DDBJ databases">
        <authorList>
            <person name="Sung H."/>
        </authorList>
    </citation>
    <scope>NUCLEOTIDE SEQUENCE [LARGE SCALE GENOMIC DNA]</scope>
    <source>
        <strain evidence="3">AR23208</strain>
    </source>
</reference>
<keyword evidence="1" id="KW-0732">Signal</keyword>
<accession>A0A1Y0ILR9</accession>
<dbReference type="EMBL" id="CP021434">
    <property type="protein sequence ID" value="ARU60313.1"/>
    <property type="molecule type" value="Genomic_DNA"/>
</dbReference>
<dbReference type="Proteomes" id="UP000195437">
    <property type="component" value="Chromosome"/>
</dbReference>
<name>A0A1Y0ILR9_9BACL</name>
<feature type="signal peptide" evidence="1">
    <location>
        <begin position="1"/>
        <end position="24"/>
    </location>
</feature>